<organism evidence="2 3">
    <name type="scientific">Fusarium tjaetaba</name>
    <dbReference type="NCBI Taxonomy" id="1567544"/>
    <lineage>
        <taxon>Eukaryota</taxon>
        <taxon>Fungi</taxon>
        <taxon>Dikarya</taxon>
        <taxon>Ascomycota</taxon>
        <taxon>Pezizomycotina</taxon>
        <taxon>Sordariomycetes</taxon>
        <taxon>Hypocreomycetidae</taxon>
        <taxon>Hypocreales</taxon>
        <taxon>Nectriaceae</taxon>
        <taxon>Fusarium</taxon>
        <taxon>Fusarium fujikuroi species complex</taxon>
    </lineage>
</organism>
<comment type="similarity">
    <text evidence="1">Belongs to the FAD-binding monooxygenase family.</text>
</comment>
<accession>A0A8H5QL50</accession>
<dbReference type="Proteomes" id="UP000530670">
    <property type="component" value="Unassembled WGS sequence"/>
</dbReference>
<dbReference type="PANTHER" id="PTHR42877">
    <property type="entry name" value="L-ORNITHINE N(5)-MONOOXYGENASE-RELATED"/>
    <property type="match status" value="1"/>
</dbReference>
<dbReference type="SUPFAM" id="SSF51905">
    <property type="entry name" value="FAD/NAD(P)-binding domain"/>
    <property type="match status" value="1"/>
</dbReference>
<proteinExistence type="inferred from homology"/>
<dbReference type="GeneID" id="59298041"/>
<keyword evidence="3" id="KW-1185">Reference proteome</keyword>
<evidence type="ECO:0000313" key="3">
    <source>
        <dbReference type="Proteomes" id="UP000530670"/>
    </source>
</evidence>
<reference evidence="2 3" key="1">
    <citation type="submission" date="2020-05" db="EMBL/GenBank/DDBJ databases">
        <title>Identification and distribution of gene clusters putatively required for synthesis of sphingolipid metabolism inhibitors in phylogenetically diverse species of the filamentous fungus Fusarium.</title>
        <authorList>
            <person name="Kim H.-S."/>
            <person name="Busman M."/>
            <person name="Brown D.W."/>
            <person name="Divon H."/>
            <person name="Uhlig S."/>
            <person name="Proctor R.H."/>
        </authorList>
    </citation>
    <scope>NUCLEOTIDE SEQUENCE [LARGE SCALE GENOMIC DNA]</scope>
    <source>
        <strain evidence="2 3">NRRL 66243</strain>
    </source>
</reference>
<dbReference type="OrthoDB" id="5102167at2759"/>
<dbReference type="EMBL" id="JAAQRI010000355">
    <property type="protein sequence ID" value="KAF5617277.1"/>
    <property type="molecule type" value="Genomic_DNA"/>
</dbReference>
<gene>
    <name evidence="2" type="ORF">FTJAE_12699</name>
</gene>
<evidence type="ECO:0000256" key="1">
    <source>
        <dbReference type="ARBA" id="ARBA00010139"/>
    </source>
</evidence>
<protein>
    <submittedName>
        <fullName evidence="2">Sterigmatocystin biosynthesis monooxygenase stcW</fullName>
    </submittedName>
</protein>
<keyword evidence="2" id="KW-0503">Monooxygenase</keyword>
<comment type="caution">
    <text evidence="2">The sequence shown here is derived from an EMBL/GenBank/DDBJ whole genome shotgun (WGS) entry which is preliminary data.</text>
</comment>
<dbReference type="InterPro" id="IPR051209">
    <property type="entry name" value="FAD-bind_Monooxygenase_sf"/>
</dbReference>
<dbReference type="RefSeq" id="XP_037200250.1">
    <property type="nucleotide sequence ID" value="XM_037345771.1"/>
</dbReference>
<keyword evidence="2" id="KW-0560">Oxidoreductase</keyword>
<dbReference type="Gene3D" id="3.50.50.60">
    <property type="entry name" value="FAD/NAD(P)-binding domain"/>
    <property type="match status" value="1"/>
</dbReference>
<name>A0A8H5QL50_9HYPO</name>
<sequence>MTSKLRAGGKEELLQALLPDFAVGCRRTTPGNGYLEALCHPKCEVIWGKVNAFTADGLTTSDGTVTSRVDAIICATGFDLSCAPRFPIIGRNGVNLREEWLKNPHAYLSVTATDMPNYFTMMGPNSPLGHGSINGTVDGDLNSLHPGSRLHYFELLSTPRYEDFEWQSLCESEDMNFAWLATGFTAAERSADENTDLTWYLDFDAQAQQIKQTSTD</sequence>
<dbReference type="InterPro" id="IPR036188">
    <property type="entry name" value="FAD/NAD-bd_sf"/>
</dbReference>
<dbReference type="PANTHER" id="PTHR42877:SF12">
    <property type="entry name" value="MONOOXYGENASE"/>
    <property type="match status" value="1"/>
</dbReference>
<dbReference type="GO" id="GO:0004497">
    <property type="term" value="F:monooxygenase activity"/>
    <property type="evidence" value="ECO:0007669"/>
    <property type="project" value="UniProtKB-KW"/>
</dbReference>
<dbReference type="AlphaFoldDB" id="A0A8H5QL50"/>
<evidence type="ECO:0000313" key="2">
    <source>
        <dbReference type="EMBL" id="KAF5617277.1"/>
    </source>
</evidence>